<comment type="caution">
    <text evidence="7">The sequence shown here is derived from an EMBL/GenBank/DDBJ whole genome shotgun (WGS) entry which is preliminary data.</text>
</comment>
<dbReference type="Pfam" id="PF05938">
    <property type="entry name" value="Self-incomp_S1"/>
    <property type="match status" value="1"/>
</dbReference>
<dbReference type="GO" id="GO:0005576">
    <property type="term" value="C:extracellular region"/>
    <property type="evidence" value="ECO:0007669"/>
    <property type="project" value="UniProtKB-SubCell"/>
</dbReference>
<protein>
    <recommendedName>
        <fullName evidence="6">S-protein homolog</fullName>
    </recommendedName>
</protein>
<sequence length="142" mass="16690">MMKYFILLFIFLISSNLVYTTTISLDESNCVLVKKYTVHVVNNLPQNTPPLSLHCQSKNDDLGQHNLTTDQDFHFSFCDNPFSTLFFCRFIWENKNVSFDVYSAGWSYNRCKYGVCAYGVKSDAIYYSLYYPLKNLTKYWGW</sequence>
<accession>A0ABD3E6V5</accession>
<dbReference type="AlphaFoldDB" id="A0ABD3E6V5"/>
<keyword evidence="4 6" id="KW-0964">Secreted</keyword>
<dbReference type="PANTHER" id="PTHR31232:SF61">
    <property type="entry name" value="S-PROTEIN HOMOLOG"/>
    <property type="match status" value="1"/>
</dbReference>
<evidence type="ECO:0000256" key="1">
    <source>
        <dbReference type="ARBA" id="ARBA00004613"/>
    </source>
</evidence>
<reference evidence="8" key="1">
    <citation type="journal article" date="2024" name="IScience">
        <title>Strigolactones Initiate the Formation of Haustorium-like Structures in Castilleja.</title>
        <authorList>
            <person name="Buerger M."/>
            <person name="Peterson D."/>
            <person name="Chory J."/>
        </authorList>
    </citation>
    <scope>NUCLEOTIDE SEQUENCE [LARGE SCALE GENOMIC DNA]</scope>
</reference>
<keyword evidence="8" id="KW-1185">Reference proteome</keyword>
<dbReference type="PANTHER" id="PTHR31232">
    <property type="match status" value="1"/>
</dbReference>
<feature type="chain" id="PRO_5044527737" description="S-protein homolog" evidence="6">
    <location>
        <begin position="21"/>
        <end position="142"/>
    </location>
</feature>
<evidence type="ECO:0000256" key="2">
    <source>
        <dbReference type="ARBA" id="ARBA00005581"/>
    </source>
</evidence>
<dbReference type="InterPro" id="IPR010264">
    <property type="entry name" value="Self-incomp_S1"/>
</dbReference>
<evidence type="ECO:0000313" key="8">
    <source>
        <dbReference type="Proteomes" id="UP001632038"/>
    </source>
</evidence>
<dbReference type="EMBL" id="JAVIJP010000007">
    <property type="protein sequence ID" value="KAL3650007.1"/>
    <property type="molecule type" value="Genomic_DNA"/>
</dbReference>
<keyword evidence="5 6" id="KW-0732">Signal</keyword>
<name>A0ABD3E6V5_9LAMI</name>
<evidence type="ECO:0000256" key="6">
    <source>
        <dbReference type="RuleBase" id="RU367044"/>
    </source>
</evidence>
<proteinExistence type="inferred from homology"/>
<dbReference type="Proteomes" id="UP001632038">
    <property type="component" value="Unassembled WGS sequence"/>
</dbReference>
<organism evidence="7 8">
    <name type="scientific">Castilleja foliolosa</name>
    <dbReference type="NCBI Taxonomy" id="1961234"/>
    <lineage>
        <taxon>Eukaryota</taxon>
        <taxon>Viridiplantae</taxon>
        <taxon>Streptophyta</taxon>
        <taxon>Embryophyta</taxon>
        <taxon>Tracheophyta</taxon>
        <taxon>Spermatophyta</taxon>
        <taxon>Magnoliopsida</taxon>
        <taxon>eudicotyledons</taxon>
        <taxon>Gunneridae</taxon>
        <taxon>Pentapetalae</taxon>
        <taxon>asterids</taxon>
        <taxon>lamiids</taxon>
        <taxon>Lamiales</taxon>
        <taxon>Orobanchaceae</taxon>
        <taxon>Pedicularideae</taxon>
        <taxon>Castillejinae</taxon>
        <taxon>Castilleja</taxon>
    </lineage>
</organism>
<evidence type="ECO:0000256" key="3">
    <source>
        <dbReference type="ARBA" id="ARBA00022471"/>
    </source>
</evidence>
<keyword evidence="3 6" id="KW-0713">Self-incompatibility</keyword>
<evidence type="ECO:0000256" key="4">
    <source>
        <dbReference type="ARBA" id="ARBA00022525"/>
    </source>
</evidence>
<comment type="subcellular location">
    <subcellularLocation>
        <location evidence="1 6">Secreted</location>
    </subcellularLocation>
</comment>
<evidence type="ECO:0000256" key="5">
    <source>
        <dbReference type="ARBA" id="ARBA00022729"/>
    </source>
</evidence>
<gene>
    <name evidence="7" type="ORF">CASFOL_006410</name>
</gene>
<dbReference type="GO" id="GO:0060320">
    <property type="term" value="P:rejection of self pollen"/>
    <property type="evidence" value="ECO:0007669"/>
    <property type="project" value="UniProtKB-KW"/>
</dbReference>
<evidence type="ECO:0000313" key="7">
    <source>
        <dbReference type="EMBL" id="KAL3650007.1"/>
    </source>
</evidence>
<feature type="signal peptide" evidence="6">
    <location>
        <begin position="1"/>
        <end position="20"/>
    </location>
</feature>
<comment type="similarity">
    <text evidence="2 6">Belongs to the plant self-incompatibility (S1) protein family.</text>
</comment>